<dbReference type="PANTHER" id="PTHR43489">
    <property type="entry name" value="ISOMERASE"/>
    <property type="match status" value="1"/>
</dbReference>
<dbReference type="InterPro" id="IPR017643">
    <property type="entry name" value="Hydroxypyruvate_isomerase"/>
</dbReference>
<protein>
    <submittedName>
        <fullName evidence="5">Hydroxypyruvate isomerase</fullName>
        <ecNumber evidence="5">5.3.1.22</ecNumber>
    </submittedName>
</protein>
<keyword evidence="1 2" id="KW-0413">Isomerase</keyword>
<dbReference type="PANTHER" id="PTHR43489:SF13">
    <property type="entry name" value="HYDROXYPYRUVATE ISOMERASE"/>
    <property type="match status" value="1"/>
</dbReference>
<keyword evidence="5" id="KW-0670">Pyruvate</keyword>
<dbReference type="FunFam" id="3.20.20.150:FF:000007">
    <property type="entry name" value="Hydroxypyruvate isomerase"/>
    <property type="match status" value="1"/>
</dbReference>
<accession>W0V9K9</accession>
<proteinExistence type="inferred from homology"/>
<dbReference type="EMBL" id="HG322949">
    <property type="protein sequence ID" value="CDG84305.1"/>
    <property type="molecule type" value="Genomic_DNA"/>
</dbReference>
<sequence length="259" mass="29227">MPRFAANISMLFTELDFLDRFGAARAAGFDAVELLFPYPYQPEQLAERLQRHAMQLVLFNMPPGDWINGERGIACDPRRGDEFQHGVQQALRYALALGVRQLHCMSGIVPPDLPLEQARATLIVNLQYAADQCRPHGIDVLIEPINHYDMPGYFLNHSRQAAGIIADCQRDNVFLQYDIYHMQRMEGELSNTIGTLLPLIRHIQLADTPGRHEPGSGEINFRHLFGLLDRIGYQGWVGCEYRPLGQTVAGLGWREMSAG</sequence>
<evidence type="ECO:0000256" key="2">
    <source>
        <dbReference type="PIRNR" id="PIRNR006241"/>
    </source>
</evidence>
<evidence type="ECO:0000313" key="6">
    <source>
        <dbReference type="Proteomes" id="UP000027604"/>
    </source>
</evidence>
<dbReference type="GO" id="GO:0046487">
    <property type="term" value="P:glyoxylate metabolic process"/>
    <property type="evidence" value="ECO:0007669"/>
    <property type="project" value="TreeGrafter"/>
</dbReference>
<dbReference type="STRING" id="1349767.GJA_3690"/>
<dbReference type="InterPro" id="IPR053398">
    <property type="entry name" value="HPT_OtnI_isomerases"/>
</dbReference>
<feature type="domain" description="Xylose isomerase-like TIM barrel" evidence="4">
    <location>
        <begin position="22"/>
        <end position="252"/>
    </location>
</feature>
<evidence type="ECO:0000259" key="4">
    <source>
        <dbReference type="Pfam" id="PF01261"/>
    </source>
</evidence>
<feature type="active site" description="Proton donor/acceptor" evidence="3">
    <location>
        <position position="143"/>
    </location>
</feature>
<dbReference type="GO" id="GO:0008903">
    <property type="term" value="F:hydroxypyruvate isomerase activity"/>
    <property type="evidence" value="ECO:0007669"/>
    <property type="project" value="UniProtKB-EC"/>
</dbReference>
<dbReference type="InterPro" id="IPR026040">
    <property type="entry name" value="HyI-like"/>
</dbReference>
<dbReference type="Proteomes" id="UP000027604">
    <property type="component" value="Chromosome I"/>
</dbReference>
<dbReference type="Gene3D" id="3.20.20.150">
    <property type="entry name" value="Divalent-metal-dependent TIM barrel enzymes"/>
    <property type="match status" value="1"/>
</dbReference>
<dbReference type="InterPro" id="IPR036237">
    <property type="entry name" value="Xyl_isomerase-like_sf"/>
</dbReference>
<keyword evidence="6" id="KW-1185">Reference proteome</keyword>
<gene>
    <name evidence="5" type="primary">hyi</name>
    <name evidence="5" type="ORF">GJA_3690</name>
</gene>
<dbReference type="InterPro" id="IPR050417">
    <property type="entry name" value="Sugar_Epim/Isomerase"/>
</dbReference>
<name>W0V9K9_9BURK</name>
<dbReference type="OrthoDB" id="9786584at2"/>
<organism evidence="5 6">
    <name type="scientific">Janthinobacterium agaricidamnosum NBRC 102515 = DSM 9628</name>
    <dbReference type="NCBI Taxonomy" id="1349767"/>
    <lineage>
        <taxon>Bacteria</taxon>
        <taxon>Pseudomonadati</taxon>
        <taxon>Pseudomonadota</taxon>
        <taxon>Betaproteobacteria</taxon>
        <taxon>Burkholderiales</taxon>
        <taxon>Oxalobacteraceae</taxon>
        <taxon>Janthinobacterium</taxon>
    </lineage>
</organism>
<dbReference type="PATRIC" id="fig|1349767.4.peg.280"/>
<dbReference type="KEGG" id="jag:GJA_3690"/>
<dbReference type="RefSeq" id="WP_038500208.1">
    <property type="nucleotide sequence ID" value="NZ_BCTH01000099.1"/>
</dbReference>
<dbReference type="Pfam" id="PF01261">
    <property type="entry name" value="AP_endonuc_2"/>
    <property type="match status" value="1"/>
</dbReference>
<dbReference type="AlphaFoldDB" id="W0V9K9"/>
<dbReference type="NCBIfam" id="TIGR03234">
    <property type="entry name" value="OH-pyruv-isom"/>
    <property type="match status" value="1"/>
</dbReference>
<feature type="active site" description="Proton donor/acceptor" evidence="3">
    <location>
        <position position="240"/>
    </location>
</feature>
<evidence type="ECO:0000313" key="5">
    <source>
        <dbReference type="EMBL" id="CDG84305.1"/>
    </source>
</evidence>
<dbReference type="SUPFAM" id="SSF51658">
    <property type="entry name" value="Xylose isomerase-like"/>
    <property type="match status" value="1"/>
</dbReference>
<dbReference type="PIRSF" id="PIRSF006241">
    <property type="entry name" value="HyI"/>
    <property type="match status" value="1"/>
</dbReference>
<dbReference type="NCBIfam" id="NF043033">
    <property type="entry name" value="OxoTetrIsom"/>
    <property type="match status" value="1"/>
</dbReference>
<dbReference type="EC" id="5.3.1.22" evidence="5"/>
<dbReference type="eggNOG" id="COG3622">
    <property type="taxonomic scope" value="Bacteria"/>
</dbReference>
<dbReference type="HOGENOM" id="CLU_050006_1_2_4"/>
<comment type="similarity">
    <text evidence="2">Belongs to the hyi family.</text>
</comment>
<evidence type="ECO:0000256" key="1">
    <source>
        <dbReference type="ARBA" id="ARBA00023235"/>
    </source>
</evidence>
<evidence type="ECO:0000256" key="3">
    <source>
        <dbReference type="PIRSR" id="PIRSR006241-50"/>
    </source>
</evidence>
<dbReference type="InterPro" id="IPR013022">
    <property type="entry name" value="Xyl_isomerase-like_TIM-brl"/>
</dbReference>
<reference evidence="5 6" key="1">
    <citation type="journal article" date="2015" name="Genome Announc.">
        <title>Genome Sequence of Mushroom Soft-Rot Pathogen Janthinobacterium agaricidamnosum.</title>
        <authorList>
            <person name="Graupner K."/>
            <person name="Lackner G."/>
            <person name="Hertweck C."/>
        </authorList>
    </citation>
    <scope>NUCLEOTIDE SEQUENCE [LARGE SCALE GENOMIC DNA]</scope>
    <source>
        <strain evidence="6">NBRC 102515 / DSM 9628</strain>
    </source>
</reference>